<name>A0A402AN02_9CHLR</name>
<dbReference type="Gene3D" id="3.40.50.720">
    <property type="entry name" value="NAD(P)-binding Rossmann-like Domain"/>
    <property type="match status" value="1"/>
</dbReference>
<dbReference type="PANTHER" id="PTHR43000">
    <property type="entry name" value="DTDP-D-GLUCOSE 4,6-DEHYDRATASE-RELATED"/>
    <property type="match status" value="1"/>
</dbReference>
<dbReference type="EMBL" id="BIFS01000001">
    <property type="protein sequence ID" value="GCE20414.1"/>
    <property type="molecule type" value="Genomic_DNA"/>
</dbReference>
<evidence type="ECO:0000313" key="4">
    <source>
        <dbReference type="Proteomes" id="UP000287188"/>
    </source>
</evidence>
<dbReference type="InterPro" id="IPR036291">
    <property type="entry name" value="NAD(P)-bd_dom_sf"/>
</dbReference>
<evidence type="ECO:0000256" key="1">
    <source>
        <dbReference type="ARBA" id="ARBA00007637"/>
    </source>
</evidence>
<evidence type="ECO:0000313" key="3">
    <source>
        <dbReference type="EMBL" id="GCE20414.1"/>
    </source>
</evidence>
<accession>A0A402AN02</accession>
<dbReference type="Pfam" id="PF01370">
    <property type="entry name" value="Epimerase"/>
    <property type="match status" value="1"/>
</dbReference>
<dbReference type="Proteomes" id="UP000287188">
    <property type="component" value="Unassembled WGS sequence"/>
</dbReference>
<dbReference type="AlphaFoldDB" id="A0A402AN02"/>
<comment type="caution">
    <text evidence="3">The sequence shown here is derived from an EMBL/GenBank/DDBJ whole genome shotgun (WGS) entry which is preliminary data.</text>
</comment>
<feature type="domain" description="NAD-dependent epimerase/dehydratase" evidence="2">
    <location>
        <begin position="3"/>
        <end position="234"/>
    </location>
</feature>
<reference evidence="4" key="1">
    <citation type="submission" date="2018-12" db="EMBL/GenBank/DDBJ databases">
        <title>Tengunoibacter tsumagoiensis gen. nov., sp. nov., Dictyobacter kobayashii sp. nov., D. alpinus sp. nov., and D. joshuensis sp. nov. and description of Dictyobacteraceae fam. nov. within the order Ktedonobacterales isolated from Tengu-no-mugimeshi.</title>
        <authorList>
            <person name="Wang C.M."/>
            <person name="Zheng Y."/>
            <person name="Sakai Y."/>
            <person name="Toyoda A."/>
            <person name="Minakuchi Y."/>
            <person name="Abe K."/>
            <person name="Yokota A."/>
            <person name="Yabe S."/>
        </authorList>
    </citation>
    <scope>NUCLEOTIDE SEQUENCE [LARGE SCALE GENOMIC DNA]</scope>
    <source>
        <strain evidence="4">Uno11</strain>
    </source>
</reference>
<comment type="similarity">
    <text evidence="1">Belongs to the NAD(P)-dependent epimerase/dehydratase family.</text>
</comment>
<organism evidence="3 4">
    <name type="scientific">Dictyobacter kobayashii</name>
    <dbReference type="NCBI Taxonomy" id="2014872"/>
    <lineage>
        <taxon>Bacteria</taxon>
        <taxon>Bacillati</taxon>
        <taxon>Chloroflexota</taxon>
        <taxon>Ktedonobacteria</taxon>
        <taxon>Ktedonobacterales</taxon>
        <taxon>Dictyobacteraceae</taxon>
        <taxon>Dictyobacter</taxon>
    </lineage>
</organism>
<dbReference type="RefSeq" id="WP_161977512.1">
    <property type="nucleotide sequence ID" value="NZ_BIFS01000001.1"/>
</dbReference>
<proteinExistence type="inferred from homology"/>
<keyword evidence="4" id="KW-1185">Reference proteome</keyword>
<protein>
    <submittedName>
        <fullName evidence="3">UDP-glucose 4-epimerase</fullName>
    </submittedName>
</protein>
<gene>
    <name evidence="3" type="ORF">KDK_42140</name>
</gene>
<dbReference type="InterPro" id="IPR001509">
    <property type="entry name" value="Epimerase_deHydtase"/>
</dbReference>
<evidence type="ECO:0000259" key="2">
    <source>
        <dbReference type="Pfam" id="PF01370"/>
    </source>
</evidence>
<dbReference type="SUPFAM" id="SSF51735">
    <property type="entry name" value="NAD(P)-binding Rossmann-fold domains"/>
    <property type="match status" value="1"/>
</dbReference>
<sequence length="335" mass="37475">MKIAITGGAGFVGSHLTAAYLNAGHDVFVIDSLATGSREAVDPRARFYQVDIRDGKLQQLLQCERPDIVSHHATQQHETGTGAHTLTDADVHVRGLINVLDSCVNASVRRIIFASGGNSMYGRVHADQLPVQEDTALYPRSAQDISKVAGEWYVRYYTQQYGLTHTILRYADIYGETNSTTLHHPLSYFIRMLMEQKRPIIRGSGNEMRDHIFIDDVIQANLQILKNIERGENRTLHISSGQGYTLNQLYHMAAIIEESNIEPIYLSSPYLDSPSIIMDNTRARHLLGWQPTTTLSEGIRQAIAQLLPQKAMQFQHSELRTPQIVLAAEATLSRA</sequence>